<dbReference type="AlphaFoldDB" id="A0A9P6PQ63"/>
<sequence length="112" mass="12430">MDKTNLSLGDHPFEPEWIVKERYNSLATVHLLLFIAAQSFLIALLTTLFLGVLVVTEFALDQADEDTDQQRWHYWSRITGIALATFASAVHGSYLSGYVLLDGQSDAVTKAA</sequence>
<keyword evidence="1" id="KW-1133">Transmembrane helix</keyword>
<organism evidence="2 3">
    <name type="scientific">Mortierella polycephala</name>
    <dbReference type="NCBI Taxonomy" id="41804"/>
    <lineage>
        <taxon>Eukaryota</taxon>
        <taxon>Fungi</taxon>
        <taxon>Fungi incertae sedis</taxon>
        <taxon>Mucoromycota</taxon>
        <taxon>Mortierellomycotina</taxon>
        <taxon>Mortierellomycetes</taxon>
        <taxon>Mortierellales</taxon>
        <taxon>Mortierellaceae</taxon>
        <taxon>Mortierella</taxon>
    </lineage>
</organism>
<dbReference type="OrthoDB" id="2440866at2759"/>
<protein>
    <submittedName>
        <fullName evidence="2">Uncharacterized protein</fullName>
    </submittedName>
</protein>
<proteinExistence type="predicted"/>
<feature type="transmembrane region" description="Helical" evidence="1">
    <location>
        <begin position="31"/>
        <end position="54"/>
    </location>
</feature>
<keyword evidence="3" id="KW-1185">Reference proteome</keyword>
<gene>
    <name evidence="2" type="ORF">BG011_008931</name>
</gene>
<name>A0A9P6PQ63_9FUNG</name>
<keyword evidence="1" id="KW-0812">Transmembrane</keyword>
<keyword evidence="1" id="KW-0472">Membrane</keyword>
<reference evidence="2" key="1">
    <citation type="journal article" date="2020" name="Fungal Divers.">
        <title>Resolving the Mortierellaceae phylogeny through synthesis of multi-gene phylogenetics and phylogenomics.</title>
        <authorList>
            <person name="Vandepol N."/>
            <person name="Liber J."/>
            <person name="Desiro A."/>
            <person name="Na H."/>
            <person name="Kennedy M."/>
            <person name="Barry K."/>
            <person name="Grigoriev I.V."/>
            <person name="Miller A.N."/>
            <person name="O'Donnell K."/>
            <person name="Stajich J.E."/>
            <person name="Bonito G."/>
        </authorList>
    </citation>
    <scope>NUCLEOTIDE SEQUENCE</scope>
    <source>
        <strain evidence="2">KOD948</strain>
    </source>
</reference>
<evidence type="ECO:0000313" key="2">
    <source>
        <dbReference type="EMBL" id="KAG0249793.1"/>
    </source>
</evidence>
<evidence type="ECO:0000256" key="1">
    <source>
        <dbReference type="SAM" id="Phobius"/>
    </source>
</evidence>
<feature type="transmembrane region" description="Helical" evidence="1">
    <location>
        <begin position="74"/>
        <end position="101"/>
    </location>
</feature>
<dbReference type="EMBL" id="JAAAJA010000766">
    <property type="protein sequence ID" value="KAG0249793.1"/>
    <property type="molecule type" value="Genomic_DNA"/>
</dbReference>
<feature type="non-terminal residue" evidence="2">
    <location>
        <position position="112"/>
    </location>
</feature>
<comment type="caution">
    <text evidence="2">The sequence shown here is derived from an EMBL/GenBank/DDBJ whole genome shotgun (WGS) entry which is preliminary data.</text>
</comment>
<evidence type="ECO:0000313" key="3">
    <source>
        <dbReference type="Proteomes" id="UP000726737"/>
    </source>
</evidence>
<dbReference type="Proteomes" id="UP000726737">
    <property type="component" value="Unassembled WGS sequence"/>
</dbReference>
<accession>A0A9P6PQ63</accession>